<organism evidence="2">
    <name type="scientific">Arundo donax</name>
    <name type="common">Giant reed</name>
    <name type="synonym">Donax arundinaceus</name>
    <dbReference type="NCBI Taxonomy" id="35708"/>
    <lineage>
        <taxon>Eukaryota</taxon>
        <taxon>Viridiplantae</taxon>
        <taxon>Streptophyta</taxon>
        <taxon>Embryophyta</taxon>
        <taxon>Tracheophyta</taxon>
        <taxon>Spermatophyta</taxon>
        <taxon>Magnoliopsida</taxon>
        <taxon>Liliopsida</taxon>
        <taxon>Poales</taxon>
        <taxon>Poaceae</taxon>
        <taxon>PACMAD clade</taxon>
        <taxon>Arundinoideae</taxon>
        <taxon>Arundineae</taxon>
        <taxon>Arundo</taxon>
    </lineage>
</organism>
<protein>
    <submittedName>
        <fullName evidence="2">Uncharacterized protein</fullName>
    </submittedName>
</protein>
<reference evidence="2" key="1">
    <citation type="submission" date="2014-09" db="EMBL/GenBank/DDBJ databases">
        <authorList>
            <person name="Magalhaes I.L.F."/>
            <person name="Oliveira U."/>
            <person name="Santos F.R."/>
            <person name="Vidigal T.H.D.A."/>
            <person name="Brescovit A.D."/>
            <person name="Santos A.J."/>
        </authorList>
    </citation>
    <scope>NUCLEOTIDE SEQUENCE</scope>
    <source>
        <tissue evidence="2">Shoot tissue taken approximately 20 cm above the soil surface</tissue>
    </source>
</reference>
<sequence>MPQLRPNSSDSGRTGSDGPAQHLIAASPSILWLLLPPESTRMWNCGSRTVWRGISMVLGRRTAS</sequence>
<feature type="region of interest" description="Disordered" evidence="1">
    <location>
        <begin position="1"/>
        <end position="21"/>
    </location>
</feature>
<evidence type="ECO:0000256" key="1">
    <source>
        <dbReference type="SAM" id="MobiDB-lite"/>
    </source>
</evidence>
<reference evidence="2" key="2">
    <citation type="journal article" date="2015" name="Data Brief">
        <title>Shoot transcriptome of the giant reed, Arundo donax.</title>
        <authorList>
            <person name="Barrero R.A."/>
            <person name="Guerrero F.D."/>
            <person name="Moolhuijzen P."/>
            <person name="Goolsby J.A."/>
            <person name="Tidwell J."/>
            <person name="Bellgard S.E."/>
            <person name="Bellgard M.I."/>
        </authorList>
    </citation>
    <scope>NUCLEOTIDE SEQUENCE</scope>
    <source>
        <tissue evidence="2">Shoot tissue taken approximately 20 cm above the soil surface</tissue>
    </source>
</reference>
<name>A0A0A9D9U2_ARUDO</name>
<accession>A0A0A9D9U2</accession>
<feature type="compositionally biased region" description="Polar residues" evidence="1">
    <location>
        <begin position="1"/>
        <end position="14"/>
    </location>
</feature>
<dbReference type="EMBL" id="GBRH01217388">
    <property type="protein sequence ID" value="JAD80507.1"/>
    <property type="molecule type" value="Transcribed_RNA"/>
</dbReference>
<proteinExistence type="predicted"/>
<evidence type="ECO:0000313" key="2">
    <source>
        <dbReference type="EMBL" id="JAD80507.1"/>
    </source>
</evidence>
<dbReference type="AlphaFoldDB" id="A0A0A9D9U2"/>